<dbReference type="OrthoDB" id="6860016at2"/>
<sequence length="84" mass="8414">MKGVIRLGDKHSHGGSVITASGADFEGKPVMLAGDMVSCSKHGNVSVPAGVASWTMMGKEVVVDGCKASCGCVLYTSLSNAGVA</sequence>
<dbReference type="PATRIC" id="fig|1453496.5.peg.1753"/>
<dbReference type="CDD" id="cd14744">
    <property type="entry name" value="PAAR_CT_2"/>
    <property type="match status" value="1"/>
</dbReference>
<accession>A0A097R178</accession>
<protein>
    <recommendedName>
        <fullName evidence="3">PAAR repeat-containing protein</fullName>
    </recommendedName>
</protein>
<keyword evidence="2" id="KW-1185">Reference proteome</keyword>
<dbReference type="AlphaFoldDB" id="A0A097R178"/>
<dbReference type="KEGG" id="hav:AT03_08775"/>
<dbReference type="RefSeq" id="WP_025801644.1">
    <property type="nucleotide sequence ID" value="NZ_CP009706.1"/>
</dbReference>
<evidence type="ECO:0008006" key="3">
    <source>
        <dbReference type="Google" id="ProtNLM"/>
    </source>
</evidence>
<dbReference type="Pfam" id="PF05488">
    <property type="entry name" value="PAAR_motif"/>
    <property type="match status" value="1"/>
</dbReference>
<name>A0A097R178_HAFAL</name>
<evidence type="ECO:0000313" key="2">
    <source>
        <dbReference type="Proteomes" id="UP000029986"/>
    </source>
</evidence>
<gene>
    <name evidence="1" type="ORF">AT03_08775</name>
</gene>
<dbReference type="InterPro" id="IPR008727">
    <property type="entry name" value="PAAR_motif"/>
</dbReference>
<dbReference type="EMBL" id="CP009706">
    <property type="protein sequence ID" value="AIU72476.1"/>
    <property type="molecule type" value="Genomic_DNA"/>
</dbReference>
<dbReference type="eggNOG" id="COG4104">
    <property type="taxonomic scope" value="Bacteria"/>
</dbReference>
<dbReference type="Proteomes" id="UP000029986">
    <property type="component" value="Chromosome"/>
</dbReference>
<evidence type="ECO:0000313" key="1">
    <source>
        <dbReference type="EMBL" id="AIU72476.1"/>
    </source>
</evidence>
<organism evidence="1 2">
    <name type="scientific">Hafnia alvei FB1</name>
    <dbReference type="NCBI Taxonomy" id="1453496"/>
    <lineage>
        <taxon>Bacteria</taxon>
        <taxon>Pseudomonadati</taxon>
        <taxon>Pseudomonadota</taxon>
        <taxon>Gammaproteobacteria</taxon>
        <taxon>Enterobacterales</taxon>
        <taxon>Hafniaceae</taxon>
        <taxon>Hafnia</taxon>
    </lineage>
</organism>
<dbReference type="HOGENOM" id="CLU_148568_4_2_6"/>
<dbReference type="Gene3D" id="2.60.200.60">
    <property type="match status" value="1"/>
</dbReference>
<proteinExistence type="predicted"/>
<reference evidence="1 2" key="1">
    <citation type="journal article" date="2014" name="Gut Pathog.">
        <title>Gene clusters of Hafnia alvei strain FB1 important in survival and pathogenesis: a draft genome perspective.</title>
        <authorList>
            <person name="Tan J.Y."/>
            <person name="Yin W.F."/>
            <person name="Chan K.G."/>
        </authorList>
    </citation>
    <scope>NUCLEOTIDE SEQUENCE [LARGE SCALE GENOMIC DNA]</scope>
    <source>
        <strain evidence="1 2">FB1</strain>
    </source>
</reference>